<name>A0ABN1NDH6_9PSEU</name>
<sequence>MAPAATVPAVDLPRSFSIRESSHRVLNPFTPEKLATLGAALRLPPGTRVLDLACGKGELLCTWARDHGVTGVGVDISTAFLDAARARAAELRVADLVGFVHADATGYVPDEPVDVAACLGATWIGGGTAGTVELLERGLRPGGTVLVGERYWRQHPPDQEAVEGSYARDVGDLASLPELVEGFGDRGWDLVEMVLADQDSWDRYVAAQWLNIRRFLDAHPDDELAGELRAELSSAPLRHVRYQREYVGWGVFALMRR</sequence>
<dbReference type="PANTHER" id="PTHR43464:SF3">
    <property type="entry name" value="SAM-DEPENDENT METHYLTRANSFERASE"/>
    <property type="match status" value="1"/>
</dbReference>
<feature type="domain" description="Methyltransferase" evidence="1">
    <location>
        <begin position="49"/>
        <end position="143"/>
    </location>
</feature>
<dbReference type="CDD" id="cd02440">
    <property type="entry name" value="AdoMet_MTases"/>
    <property type="match status" value="1"/>
</dbReference>
<dbReference type="InterPro" id="IPR041698">
    <property type="entry name" value="Methyltransf_25"/>
</dbReference>
<dbReference type="Proteomes" id="UP001499967">
    <property type="component" value="Unassembled WGS sequence"/>
</dbReference>
<dbReference type="PIRSF" id="PIRSF034653">
    <property type="entry name" value="Mtase_yjhp_prd"/>
    <property type="match status" value="1"/>
</dbReference>
<accession>A0ABN1NDH6</accession>
<proteinExistence type="predicted"/>
<dbReference type="GO" id="GO:0008168">
    <property type="term" value="F:methyltransferase activity"/>
    <property type="evidence" value="ECO:0007669"/>
    <property type="project" value="UniProtKB-KW"/>
</dbReference>
<evidence type="ECO:0000313" key="3">
    <source>
        <dbReference type="Proteomes" id="UP001499967"/>
    </source>
</evidence>
<gene>
    <name evidence="2" type="ORF">GCM10009559_69040</name>
</gene>
<protein>
    <submittedName>
        <fullName evidence="2">Methyltransferase domain-containing protein</fullName>
    </submittedName>
</protein>
<evidence type="ECO:0000313" key="2">
    <source>
        <dbReference type="EMBL" id="GAA0902029.1"/>
    </source>
</evidence>
<comment type="caution">
    <text evidence="2">The sequence shown here is derived from an EMBL/GenBank/DDBJ whole genome shotgun (WGS) entry which is preliminary data.</text>
</comment>
<dbReference type="GO" id="GO:0032259">
    <property type="term" value="P:methylation"/>
    <property type="evidence" value="ECO:0007669"/>
    <property type="project" value="UniProtKB-KW"/>
</dbReference>
<dbReference type="Pfam" id="PF13649">
    <property type="entry name" value="Methyltransf_25"/>
    <property type="match status" value="1"/>
</dbReference>
<evidence type="ECO:0000259" key="1">
    <source>
        <dbReference type="Pfam" id="PF13649"/>
    </source>
</evidence>
<dbReference type="InterPro" id="IPR017031">
    <property type="entry name" value="Pre_MeTrfase_YjhP"/>
</dbReference>
<dbReference type="InterPro" id="IPR029063">
    <property type="entry name" value="SAM-dependent_MTases_sf"/>
</dbReference>
<dbReference type="EMBL" id="BAAAHP010000239">
    <property type="protein sequence ID" value="GAA0902029.1"/>
    <property type="molecule type" value="Genomic_DNA"/>
</dbReference>
<organism evidence="2 3">
    <name type="scientific">Pseudonocardia zijingensis</name>
    <dbReference type="NCBI Taxonomy" id="153376"/>
    <lineage>
        <taxon>Bacteria</taxon>
        <taxon>Bacillati</taxon>
        <taxon>Actinomycetota</taxon>
        <taxon>Actinomycetes</taxon>
        <taxon>Pseudonocardiales</taxon>
        <taxon>Pseudonocardiaceae</taxon>
        <taxon>Pseudonocardia</taxon>
    </lineage>
</organism>
<keyword evidence="3" id="KW-1185">Reference proteome</keyword>
<dbReference type="PANTHER" id="PTHR43464">
    <property type="entry name" value="METHYLTRANSFERASE"/>
    <property type="match status" value="1"/>
</dbReference>
<reference evidence="2 3" key="1">
    <citation type="journal article" date="2019" name="Int. J. Syst. Evol. Microbiol.">
        <title>The Global Catalogue of Microorganisms (GCM) 10K type strain sequencing project: providing services to taxonomists for standard genome sequencing and annotation.</title>
        <authorList>
            <consortium name="The Broad Institute Genomics Platform"/>
            <consortium name="The Broad Institute Genome Sequencing Center for Infectious Disease"/>
            <person name="Wu L."/>
            <person name="Ma J."/>
        </authorList>
    </citation>
    <scope>NUCLEOTIDE SEQUENCE [LARGE SCALE GENOMIC DNA]</scope>
    <source>
        <strain evidence="2 3">JCM 11117</strain>
    </source>
</reference>
<dbReference type="SUPFAM" id="SSF53335">
    <property type="entry name" value="S-adenosyl-L-methionine-dependent methyltransferases"/>
    <property type="match status" value="1"/>
</dbReference>
<keyword evidence="2" id="KW-0808">Transferase</keyword>
<dbReference type="Gene3D" id="3.40.50.150">
    <property type="entry name" value="Vaccinia Virus protein VP39"/>
    <property type="match status" value="1"/>
</dbReference>
<keyword evidence="2" id="KW-0489">Methyltransferase</keyword>